<reference evidence="1 2" key="1">
    <citation type="submission" date="2024-08" db="EMBL/GenBank/DDBJ databases">
        <title>Gnathostoma spinigerum genome.</title>
        <authorList>
            <person name="Gonzalez-Bertolin B."/>
            <person name="Monzon S."/>
            <person name="Zaballos A."/>
            <person name="Jimenez P."/>
            <person name="Dekumyoy P."/>
            <person name="Varona S."/>
            <person name="Cuesta I."/>
            <person name="Sumanam S."/>
            <person name="Adisakwattana P."/>
            <person name="Gasser R.B."/>
            <person name="Hernandez-Gonzalez A."/>
            <person name="Young N.D."/>
            <person name="Perteguer M.J."/>
        </authorList>
    </citation>
    <scope>NUCLEOTIDE SEQUENCE [LARGE SCALE GENOMIC DNA]</scope>
    <source>
        <strain evidence="1">AL3</strain>
        <tissue evidence="1">Liver</tissue>
    </source>
</reference>
<name>A0ABD6EWI8_9BILA</name>
<dbReference type="EMBL" id="JBGFUD010016670">
    <property type="protein sequence ID" value="MFH4984323.1"/>
    <property type="molecule type" value="Genomic_DNA"/>
</dbReference>
<accession>A0ABD6EWI8</accession>
<evidence type="ECO:0000313" key="1">
    <source>
        <dbReference type="EMBL" id="MFH4984323.1"/>
    </source>
</evidence>
<dbReference type="AlphaFoldDB" id="A0ABD6EWI8"/>
<keyword evidence="2" id="KW-1185">Reference proteome</keyword>
<dbReference type="Proteomes" id="UP001608902">
    <property type="component" value="Unassembled WGS sequence"/>
</dbReference>
<evidence type="ECO:0000313" key="2">
    <source>
        <dbReference type="Proteomes" id="UP001608902"/>
    </source>
</evidence>
<comment type="caution">
    <text evidence="1">The sequence shown here is derived from an EMBL/GenBank/DDBJ whole genome shotgun (WGS) entry which is preliminary data.</text>
</comment>
<proteinExistence type="predicted"/>
<sequence length="94" mass="10252">MSSRSTTSDGIQGGHCLTSALLDAGAALQPFRSSSTKQKNKKPFLTKEEEERIFAEYHYTGATTNIHPLLSSLVNYAHPVKFSGFDVAESMTTL</sequence>
<gene>
    <name evidence="1" type="ORF">AB6A40_011032</name>
</gene>
<organism evidence="1 2">
    <name type="scientific">Gnathostoma spinigerum</name>
    <dbReference type="NCBI Taxonomy" id="75299"/>
    <lineage>
        <taxon>Eukaryota</taxon>
        <taxon>Metazoa</taxon>
        <taxon>Ecdysozoa</taxon>
        <taxon>Nematoda</taxon>
        <taxon>Chromadorea</taxon>
        <taxon>Rhabditida</taxon>
        <taxon>Spirurina</taxon>
        <taxon>Gnathostomatomorpha</taxon>
        <taxon>Gnathostomatoidea</taxon>
        <taxon>Gnathostomatidae</taxon>
        <taxon>Gnathostoma</taxon>
    </lineage>
</organism>
<protein>
    <submittedName>
        <fullName evidence="1">Uncharacterized protein</fullName>
    </submittedName>
</protein>